<protein>
    <submittedName>
        <fullName evidence="1">Orf69</fullName>
    </submittedName>
</protein>
<accession>A0A7S7BUY3</accession>
<dbReference type="AlphaFoldDB" id="A0A7S7BUY3"/>
<proteinExistence type="predicted"/>
<evidence type="ECO:0000313" key="1">
    <source>
        <dbReference type="EMBL" id="QOW96465.1"/>
    </source>
</evidence>
<sequence>MAKRSSYHAKIGFLLAISSGKAIYASRFVNSLFKNDTNHVVYIY</sequence>
<name>A0A7S7BUY3_SERMA</name>
<reference evidence="1" key="1">
    <citation type="submission" date="2020-09" db="EMBL/GenBank/DDBJ databases">
        <authorList>
            <person name="Eze J.U."/>
            <person name="Rahube T.O."/>
        </authorList>
    </citation>
    <scope>NUCLEOTIDE SEQUENCE</scope>
    <source>
        <strain evidence="1">DM6</strain>
    </source>
</reference>
<dbReference type="EMBL" id="MW024816">
    <property type="protein sequence ID" value="QOW96465.1"/>
    <property type="molecule type" value="Genomic_DNA"/>
</dbReference>
<organism evidence="1">
    <name type="scientific">Serratia marcescens</name>
    <dbReference type="NCBI Taxonomy" id="615"/>
    <lineage>
        <taxon>Bacteria</taxon>
        <taxon>Pseudomonadati</taxon>
        <taxon>Pseudomonadota</taxon>
        <taxon>Gammaproteobacteria</taxon>
        <taxon>Enterobacterales</taxon>
        <taxon>Yersiniaceae</taxon>
        <taxon>Serratia</taxon>
    </lineage>
</organism>